<keyword evidence="8" id="KW-1278">Translocase</keyword>
<dbReference type="Gene3D" id="3.40.50.300">
    <property type="entry name" value="P-loop containing nucleotide triphosphate hydrolases"/>
    <property type="match status" value="2"/>
</dbReference>
<dbReference type="InterPro" id="IPR050095">
    <property type="entry name" value="ECF_ABC_transporter_ATP-bd"/>
</dbReference>
<dbReference type="Pfam" id="PF00005">
    <property type="entry name" value="ABC_tran"/>
    <property type="match status" value="2"/>
</dbReference>
<evidence type="ECO:0000256" key="2">
    <source>
        <dbReference type="ARBA" id="ARBA00005417"/>
    </source>
</evidence>
<evidence type="ECO:0000259" key="11">
    <source>
        <dbReference type="PROSITE" id="PS50893"/>
    </source>
</evidence>
<feature type="domain" description="ABC transporter" evidence="11">
    <location>
        <begin position="263"/>
        <end position="487"/>
    </location>
</feature>
<accession>A0A923SPK5</accession>
<feature type="domain" description="ABC transporter" evidence="11">
    <location>
        <begin position="2"/>
        <end position="242"/>
    </location>
</feature>
<evidence type="ECO:0000256" key="10">
    <source>
        <dbReference type="ARBA" id="ARBA00025157"/>
    </source>
</evidence>
<evidence type="ECO:0000256" key="5">
    <source>
        <dbReference type="ARBA" id="ARBA00022737"/>
    </source>
</evidence>
<name>A0A923SPK5_9FIRM</name>
<dbReference type="InterPro" id="IPR017871">
    <property type="entry name" value="ABC_transporter-like_CS"/>
</dbReference>
<dbReference type="RefSeq" id="WP_187301819.1">
    <property type="nucleotide sequence ID" value="NZ_JACRYT010000001.1"/>
</dbReference>
<comment type="similarity">
    <text evidence="2">Belongs to the ABC transporter superfamily.</text>
</comment>
<evidence type="ECO:0000256" key="7">
    <source>
        <dbReference type="ARBA" id="ARBA00022840"/>
    </source>
</evidence>
<evidence type="ECO:0000256" key="4">
    <source>
        <dbReference type="ARBA" id="ARBA00022475"/>
    </source>
</evidence>
<dbReference type="PROSITE" id="PS50893">
    <property type="entry name" value="ABC_TRANSPORTER_2"/>
    <property type="match status" value="2"/>
</dbReference>
<comment type="subcellular location">
    <subcellularLocation>
        <location evidence="1">Cell membrane</location>
        <topology evidence="1">Peripheral membrane protein</topology>
    </subcellularLocation>
</comment>
<dbReference type="InterPro" id="IPR003439">
    <property type="entry name" value="ABC_transporter-like_ATP-bd"/>
</dbReference>
<comment type="function">
    <text evidence="10">Probably part of an ABC transporter complex. Responsible for energy coupling to the transport system.</text>
</comment>
<comment type="caution">
    <text evidence="12">The sequence shown here is derived from an EMBL/GenBank/DDBJ whole genome shotgun (WGS) entry which is preliminary data.</text>
</comment>
<dbReference type="PANTHER" id="PTHR43553">
    <property type="entry name" value="HEAVY METAL TRANSPORTER"/>
    <property type="match status" value="1"/>
</dbReference>
<dbReference type="InterPro" id="IPR003593">
    <property type="entry name" value="AAA+_ATPase"/>
</dbReference>
<dbReference type="SMART" id="SM00382">
    <property type="entry name" value="AAA"/>
    <property type="match status" value="2"/>
</dbReference>
<dbReference type="EMBL" id="JACRYT010000001">
    <property type="protein sequence ID" value="MBC6678657.1"/>
    <property type="molecule type" value="Genomic_DNA"/>
</dbReference>
<evidence type="ECO:0000256" key="1">
    <source>
        <dbReference type="ARBA" id="ARBA00004202"/>
    </source>
</evidence>
<dbReference type="CDD" id="cd03226">
    <property type="entry name" value="ABC_cobalt_CbiO_domain2"/>
    <property type="match status" value="1"/>
</dbReference>
<evidence type="ECO:0000256" key="6">
    <source>
        <dbReference type="ARBA" id="ARBA00022741"/>
    </source>
</evidence>
<dbReference type="InterPro" id="IPR027417">
    <property type="entry name" value="P-loop_NTPase"/>
</dbReference>
<evidence type="ECO:0000313" key="12">
    <source>
        <dbReference type="EMBL" id="MBC6678657.1"/>
    </source>
</evidence>
<keyword evidence="5" id="KW-0677">Repeat</keyword>
<proteinExistence type="inferred from homology"/>
<keyword evidence="4" id="KW-1003">Cell membrane</keyword>
<dbReference type="InterPro" id="IPR015856">
    <property type="entry name" value="ABC_transpr_CbiO/EcfA_su"/>
</dbReference>
<evidence type="ECO:0000256" key="8">
    <source>
        <dbReference type="ARBA" id="ARBA00022967"/>
    </source>
</evidence>
<organism evidence="12 13">
    <name type="scientific">Zhenpiania hominis</name>
    <dbReference type="NCBI Taxonomy" id="2763644"/>
    <lineage>
        <taxon>Bacteria</taxon>
        <taxon>Bacillati</taxon>
        <taxon>Bacillota</taxon>
        <taxon>Clostridia</taxon>
        <taxon>Peptostreptococcales</taxon>
        <taxon>Anaerovoracaceae</taxon>
        <taxon>Zhenpiania</taxon>
    </lineage>
</organism>
<keyword evidence="13" id="KW-1185">Reference proteome</keyword>
<dbReference type="Proteomes" id="UP000602647">
    <property type="component" value="Unassembled WGS sequence"/>
</dbReference>
<reference evidence="12" key="1">
    <citation type="submission" date="2020-08" db="EMBL/GenBank/DDBJ databases">
        <title>Genome public.</title>
        <authorList>
            <person name="Liu C."/>
            <person name="Sun Q."/>
        </authorList>
    </citation>
    <scope>NUCLEOTIDE SEQUENCE</scope>
    <source>
        <strain evidence="12">BX12</strain>
    </source>
</reference>
<keyword evidence="6" id="KW-0547">Nucleotide-binding</keyword>
<dbReference type="GO" id="GO:0043190">
    <property type="term" value="C:ATP-binding cassette (ABC) transporter complex"/>
    <property type="evidence" value="ECO:0007669"/>
    <property type="project" value="TreeGrafter"/>
</dbReference>
<dbReference type="CDD" id="cd03225">
    <property type="entry name" value="ABC_cobalt_CbiO_domain1"/>
    <property type="match status" value="1"/>
</dbReference>
<protein>
    <submittedName>
        <fullName evidence="12">Energy-coupling factor ABC transporter ATP-binding protein</fullName>
    </submittedName>
</protein>
<dbReference type="GO" id="GO:0042626">
    <property type="term" value="F:ATPase-coupled transmembrane transporter activity"/>
    <property type="evidence" value="ECO:0007669"/>
    <property type="project" value="TreeGrafter"/>
</dbReference>
<evidence type="ECO:0000256" key="9">
    <source>
        <dbReference type="ARBA" id="ARBA00023136"/>
    </source>
</evidence>
<dbReference type="GO" id="GO:0005524">
    <property type="term" value="F:ATP binding"/>
    <property type="evidence" value="ECO:0007669"/>
    <property type="project" value="UniProtKB-KW"/>
</dbReference>
<gene>
    <name evidence="12" type="ORF">H9L42_02300</name>
</gene>
<keyword evidence="9" id="KW-0472">Membrane</keyword>
<dbReference type="PROSITE" id="PS00211">
    <property type="entry name" value="ABC_TRANSPORTER_1"/>
    <property type="match status" value="1"/>
</dbReference>
<keyword evidence="3" id="KW-0813">Transport</keyword>
<dbReference type="GO" id="GO:0016887">
    <property type="term" value="F:ATP hydrolysis activity"/>
    <property type="evidence" value="ECO:0007669"/>
    <property type="project" value="InterPro"/>
</dbReference>
<dbReference type="SUPFAM" id="SSF52540">
    <property type="entry name" value="P-loop containing nucleoside triphosphate hydrolases"/>
    <property type="match status" value="2"/>
</dbReference>
<sequence>MIEFRNINFRYAGGTDAGGLVNINLIIPDGQVILLCGQSGCGKTTLTRLVNGLIPNYYEGELSGEVLLDGKNISRLPLYETAKYVGSVFQNPRTQFFTVDSTSELAFGCENQGLPEEKIIQRVKSTAEQFGMENLLGKNIFSLSGGEKQKIACASVSASDPPIIVLDEPSSNLDMSATKDLRRMIQIWKQQGKTVIIAEHRLYYLKELIDRVIYLKNGKIEKDYLASDALKLSAAQQAEMGLRPFDLGAFPVVAHSAVSCGTIECENFHFAYTKQRDALDIDSLSLPQAGIIAVIGHNGAGKSTLARCLCGLEKHCKGIVKVDGKTYNRKQRLSLCYMVMQDVNHQLFTESTEEEMLISMAEPASDKADAILDRLDLLQFKERHPMALSGGQKQRVAIATALVSERKVLVLDEPTSGLDLQHMKDVADELITIQEMGKTSLVITHDYELIVSCCTHVLHLEHGVVQEQYALDATGLQLLKNFFIESR</sequence>
<dbReference type="AlphaFoldDB" id="A0A923SPK5"/>
<evidence type="ECO:0000256" key="3">
    <source>
        <dbReference type="ARBA" id="ARBA00022448"/>
    </source>
</evidence>
<dbReference type="PANTHER" id="PTHR43553:SF23">
    <property type="entry name" value="ABC TRANSPORTER ATP-BINDING COMPONENT"/>
    <property type="match status" value="1"/>
</dbReference>
<keyword evidence="7 12" id="KW-0067">ATP-binding</keyword>
<evidence type="ECO:0000313" key="13">
    <source>
        <dbReference type="Proteomes" id="UP000602647"/>
    </source>
</evidence>